<feature type="compositionally biased region" description="Basic residues" evidence="4">
    <location>
        <begin position="1297"/>
        <end position="1311"/>
    </location>
</feature>
<protein>
    <recommendedName>
        <fullName evidence="2">Clustered mitochondria protein homolog</fullName>
    </recommendedName>
    <alternativeName>
        <fullName evidence="2">Protein TIF31 homolog</fullName>
    </alternativeName>
</protein>
<dbReference type="Pfam" id="PF15044">
    <property type="entry name" value="CLU_N"/>
    <property type="match status" value="1"/>
</dbReference>
<dbReference type="PANTHER" id="PTHR12601:SF6">
    <property type="entry name" value="CLUSTERED MITOCHONDRIA PROTEIN HOMOLOG"/>
    <property type="match status" value="1"/>
</dbReference>
<comment type="subcellular location">
    <subcellularLocation>
        <location evidence="2">Cytoplasm</location>
    </subcellularLocation>
</comment>
<dbReference type="Pfam" id="PF13424">
    <property type="entry name" value="TPR_12"/>
    <property type="match status" value="1"/>
</dbReference>
<dbReference type="PROSITE" id="PS51823">
    <property type="entry name" value="CLU"/>
    <property type="match status" value="1"/>
</dbReference>
<feature type="domain" description="Clu" evidence="5">
    <location>
        <begin position="321"/>
        <end position="570"/>
    </location>
</feature>
<accession>A0ABP0E4M2</accession>
<gene>
    <name evidence="2 6" type="primary">CLU1</name>
    <name evidence="2" type="synonym">TIF31</name>
    <name evidence="6" type="ORF">SEPCBS57363_006753</name>
</gene>
<feature type="region of interest" description="Disordered" evidence="4">
    <location>
        <begin position="623"/>
        <end position="660"/>
    </location>
</feature>
<keyword evidence="7" id="KW-1185">Reference proteome</keyword>
<dbReference type="Pfam" id="PF13374">
    <property type="entry name" value="TPR_10"/>
    <property type="match status" value="1"/>
</dbReference>
<dbReference type="PROSITE" id="PS50005">
    <property type="entry name" value="TPR"/>
    <property type="match status" value="1"/>
</dbReference>
<reference evidence="6 7" key="1">
    <citation type="submission" date="2024-01" db="EMBL/GenBank/DDBJ databases">
        <authorList>
            <person name="Allen C."/>
            <person name="Tagirdzhanova G."/>
        </authorList>
    </citation>
    <scope>NUCLEOTIDE SEQUENCE [LARGE SCALE GENOMIC DNA]</scope>
    <source>
        <strain evidence="6 7">CBS 573.63</strain>
    </source>
</reference>
<dbReference type="HAMAP" id="MF_03013">
    <property type="entry name" value="CLU"/>
    <property type="match status" value="1"/>
</dbReference>
<evidence type="ECO:0000313" key="6">
    <source>
        <dbReference type="EMBL" id="CAK7275553.1"/>
    </source>
</evidence>
<proteinExistence type="inferred from homology"/>
<dbReference type="InterPro" id="IPR028275">
    <property type="entry name" value="CLU_N"/>
</dbReference>
<evidence type="ECO:0000256" key="2">
    <source>
        <dbReference type="HAMAP-Rule" id="MF_03013"/>
    </source>
</evidence>
<sequence length="1311" mass="144140">MAQSEDQSSGPSATLVKDNAPAEDATAEAVETEDTDQAAEESLYNLTIILPHSSEKLSIMIYAHEQVSEVRQAIIESPAAQQYSCFHLEYKGNRINEFGQVDDIADLSLEADIHVIEDPYTEKEARLHVIRIRDLVGAVGDHPDIVHGVTPGLSLFDSVTLEASAASEATPIEFDFTAPADQTTLLPRITAHEPAAPKPIKALQISPWNPPPAHLRLKGHLMYLVLTTNEGEQFQITSHVAGFYVNKSSNSKFDPLPRPSPKGHSAHSLLSLIQALSPSFTETFVKLQEYNSHRDPLSTFQITSALPAAPWLVPALSSPARAHSADITRTQEAFLIAGTENVDNLRDWNEELQSARELPRDTVQDRIFRERLVAKVFADYIDAATRGALLVANGEVGPLNPTEARDAQIFVYNNIFFSFGADGVGTFTSEGGDEAARIATGKDVAGVRRINQLDLEGLYSPGTVVVDYLGKRIVGQSLVPGIFKQREPGENQIDYGAVDGKDVVAADERFVESFAKMSSALNVKRHAVWDKNQKRHELEASVETKGLMGTDGRKYVLDLYRITPLDISWQEETKETEETEIAAYPHRMTVLRPELIEIFSRTKMREWLDGELAKRNEAKAKAEAVAAKKEESEEDSEDEEESESESESESEDETDRKVEAEVKPLDVSDFKFSLNPDVFSNQLPQTEEEKAEMASDEADVRAVCKYLQKTVIPSLISDLSESEISFPMDGRSLSLLLHKRGINVRYLGRIAKLSENERRLKCLYDVAVREMIARAFKHVSAKYLRFLPLPLSSACISHLLNCLLGAAFNAKPTADVDPSIRSLYSDADLAFVAVTPESLRLDIETEVNRRYRFTLPDSWHTEMRNHLQLLREVSLKLGLQILSSSFIFTAEDAAAATAVAAEKSQNGQNGQNRVTNGAQAANGIANGESGKNKKKKKATRDGSPISQNSETRAAAVRPAHTFSVDDIVNVVPVVKDSAPRGSLAEEALEAGKISLSQGQKKIGQELLLESLSLHEQIYGILHPEVAHAYHTLSMLYYQMDEKDAAVELARKAIIVSERVVGVDSQETLLDYLNLALFLHQQGKSALALEYVKHALRVWRVMYGADHPDVITTMNNAAVMLQSMKAYHESRRWFEESLRISELVFGRASLNSATLLFQLAQALALDHDSKAAVNSMRESFNIFRDKLGAEDKNTKEAEGWLEQLTQNAVTVAKHAKDQESRRLRSGIKFATRGAIAGSIVPGAATGSASTKTGVVAPASAATGGAAVASGKSSMDSRSIDELIRFIEGTDSKKMTGSSKKRSNPNRRGGKTA</sequence>
<evidence type="ECO:0000256" key="3">
    <source>
        <dbReference type="PROSITE-ProRule" id="PRU00339"/>
    </source>
</evidence>
<dbReference type="EMBL" id="CAWUOM010000257">
    <property type="protein sequence ID" value="CAK7275553.1"/>
    <property type="molecule type" value="Genomic_DNA"/>
</dbReference>
<comment type="subunit">
    <text evidence="2">May associate with the eukaryotic translation initiation factor 3 (eIF-3) complex.</text>
</comment>
<comment type="function">
    <text evidence="2">mRNA-binding protein involved in proper cytoplasmic distribution of mitochondria.</text>
</comment>
<evidence type="ECO:0000313" key="7">
    <source>
        <dbReference type="Proteomes" id="UP001642501"/>
    </source>
</evidence>
<feature type="region of interest" description="Disordered" evidence="4">
    <location>
        <begin position="921"/>
        <end position="957"/>
    </location>
</feature>
<feature type="repeat" description="TPR" evidence="3">
    <location>
        <begin position="1026"/>
        <end position="1059"/>
    </location>
</feature>
<feature type="region of interest" description="Disordered" evidence="4">
    <location>
        <begin position="1"/>
        <end position="38"/>
    </location>
</feature>
<dbReference type="Pfam" id="PF12807">
    <property type="entry name" value="eIF3_p135"/>
    <property type="match status" value="1"/>
</dbReference>
<name>A0ABP0E4M2_9PEZI</name>
<keyword evidence="3" id="KW-0802">TPR repeat</keyword>
<dbReference type="Gene3D" id="1.25.40.10">
    <property type="entry name" value="Tetratricopeptide repeat domain"/>
    <property type="match status" value="2"/>
</dbReference>
<comment type="similarity">
    <text evidence="2">Belongs to the CLU family.</text>
</comment>
<dbReference type="CDD" id="cd15466">
    <property type="entry name" value="CLU-central"/>
    <property type="match status" value="1"/>
</dbReference>
<dbReference type="InterPro" id="IPR025697">
    <property type="entry name" value="CLU_dom"/>
</dbReference>
<dbReference type="InterPro" id="IPR011990">
    <property type="entry name" value="TPR-like_helical_dom_sf"/>
</dbReference>
<dbReference type="SUPFAM" id="SSF48452">
    <property type="entry name" value="TPR-like"/>
    <property type="match status" value="1"/>
</dbReference>
<dbReference type="Proteomes" id="UP001642501">
    <property type="component" value="Unassembled WGS sequence"/>
</dbReference>
<evidence type="ECO:0000256" key="4">
    <source>
        <dbReference type="SAM" id="MobiDB-lite"/>
    </source>
</evidence>
<dbReference type="InterPro" id="IPR033646">
    <property type="entry name" value="CLU-central"/>
</dbReference>
<dbReference type="PANTHER" id="PTHR12601">
    <property type="entry name" value="EUKARYOTIC TRANSLATION INITIATION FACTOR 3 SUBUNIT EIF-3"/>
    <property type="match status" value="1"/>
</dbReference>
<keyword evidence="1 2" id="KW-0963">Cytoplasm</keyword>
<dbReference type="SMART" id="SM00028">
    <property type="entry name" value="TPR"/>
    <property type="match status" value="4"/>
</dbReference>
<dbReference type="SUPFAM" id="SSF103107">
    <property type="entry name" value="Hypothetical protein c14orf129, hspc210"/>
    <property type="match status" value="1"/>
</dbReference>
<feature type="compositionally biased region" description="Polar residues" evidence="4">
    <location>
        <begin position="1"/>
        <end position="12"/>
    </location>
</feature>
<feature type="compositionally biased region" description="Acidic residues" evidence="4">
    <location>
        <begin position="632"/>
        <end position="653"/>
    </location>
</feature>
<keyword evidence="2" id="KW-0694">RNA-binding</keyword>
<organism evidence="6 7">
    <name type="scientific">Sporothrix epigloea</name>
    <dbReference type="NCBI Taxonomy" id="1892477"/>
    <lineage>
        <taxon>Eukaryota</taxon>
        <taxon>Fungi</taxon>
        <taxon>Dikarya</taxon>
        <taxon>Ascomycota</taxon>
        <taxon>Pezizomycotina</taxon>
        <taxon>Sordariomycetes</taxon>
        <taxon>Sordariomycetidae</taxon>
        <taxon>Ophiostomatales</taxon>
        <taxon>Ophiostomataceae</taxon>
        <taxon>Sporothrix</taxon>
    </lineage>
</organism>
<feature type="region of interest" description="Disordered" evidence="4">
    <location>
        <begin position="1285"/>
        <end position="1311"/>
    </location>
</feature>
<dbReference type="InterPro" id="IPR019734">
    <property type="entry name" value="TPR_rpt"/>
</dbReference>
<evidence type="ECO:0000259" key="5">
    <source>
        <dbReference type="PROSITE" id="PS51823"/>
    </source>
</evidence>
<comment type="caution">
    <text evidence="6">The sequence shown here is derived from an EMBL/GenBank/DDBJ whole genome shotgun (WGS) entry which is preliminary data.</text>
</comment>
<dbReference type="Pfam" id="PF13236">
    <property type="entry name" value="CLU"/>
    <property type="match status" value="1"/>
</dbReference>
<dbReference type="InterPro" id="IPR027523">
    <property type="entry name" value="CLU_prot"/>
</dbReference>
<dbReference type="InterPro" id="IPR023231">
    <property type="entry name" value="GSKIP_dom_sf"/>
</dbReference>
<evidence type="ECO:0000256" key="1">
    <source>
        <dbReference type="ARBA" id="ARBA00022490"/>
    </source>
</evidence>